<organism evidence="2 3">
    <name type="scientific">Mesorhizobium escarrei</name>
    <dbReference type="NCBI Taxonomy" id="666018"/>
    <lineage>
        <taxon>Bacteria</taxon>
        <taxon>Pseudomonadati</taxon>
        <taxon>Pseudomonadota</taxon>
        <taxon>Alphaproteobacteria</taxon>
        <taxon>Hyphomicrobiales</taxon>
        <taxon>Phyllobacteriaceae</taxon>
        <taxon>Mesorhizobium</taxon>
    </lineage>
</organism>
<evidence type="ECO:0000313" key="2">
    <source>
        <dbReference type="EMBL" id="CAH2405792.1"/>
    </source>
</evidence>
<comment type="caution">
    <text evidence="2">The sequence shown here is derived from an EMBL/GenBank/DDBJ whole genome shotgun (WGS) entry which is preliminary data.</text>
</comment>
<keyword evidence="3" id="KW-1185">Reference proteome</keyword>
<dbReference type="EMBL" id="CAKXZT010000145">
    <property type="protein sequence ID" value="CAH2405792.1"/>
    <property type="molecule type" value="Genomic_DNA"/>
</dbReference>
<feature type="signal peptide" evidence="1">
    <location>
        <begin position="1"/>
        <end position="38"/>
    </location>
</feature>
<gene>
    <name evidence="2" type="ORF">MES5069_490095</name>
</gene>
<accession>A0ABM9E9F2</accession>
<keyword evidence="1" id="KW-0732">Signal</keyword>
<proteinExistence type="predicted"/>
<dbReference type="InterPro" id="IPR046133">
    <property type="entry name" value="DUF6130"/>
</dbReference>
<sequence length="157" mass="16834">MGPVHPQRNIQGKNPMNLTISTLAALAAGTMLTSGAFAQSTVVPIENEPAPKLIVEPPIPGPLAKGVVFIPYQLENFRILPVGGPAARNVSPRVGHLHITVDELPWQWADYGQSNTIILVGMPRGEHKVLIELVDAEGNVFTGETVTFYSPGKEVLP</sequence>
<dbReference type="Proteomes" id="UP001153050">
    <property type="component" value="Unassembled WGS sequence"/>
</dbReference>
<feature type="chain" id="PRO_5045353876" evidence="1">
    <location>
        <begin position="39"/>
        <end position="157"/>
    </location>
</feature>
<evidence type="ECO:0000313" key="3">
    <source>
        <dbReference type="Proteomes" id="UP001153050"/>
    </source>
</evidence>
<protein>
    <submittedName>
        <fullName evidence="2">Uncharacterized protein</fullName>
    </submittedName>
</protein>
<reference evidence="2 3" key="1">
    <citation type="submission" date="2022-03" db="EMBL/GenBank/DDBJ databases">
        <authorList>
            <person name="Brunel B."/>
        </authorList>
    </citation>
    <scope>NUCLEOTIDE SEQUENCE [LARGE SCALE GENOMIC DNA]</scope>
    <source>
        <strain evidence="2">STM5069sample</strain>
    </source>
</reference>
<evidence type="ECO:0000256" key="1">
    <source>
        <dbReference type="SAM" id="SignalP"/>
    </source>
</evidence>
<name>A0ABM9E9F2_9HYPH</name>
<dbReference type="Pfam" id="PF19625">
    <property type="entry name" value="DUF6130"/>
    <property type="match status" value="1"/>
</dbReference>